<sequence length="207" mass="24682">MNKEKIQKIFLKNLPSKYSIDKLVELIEDKTKRSTNIEIIKNKINPNNVLVIITPFSKENEAVIKQNLSDSFYFEQRRILMSEYAEDYKKKKKKSLFYSEKNKKENQNKKSNTSNNENRTKTNVQKNEKTLQNKNFKQSQSSNQKKKITKRKKNTKNVKNVPKPRKKSRKIWKLTLQNIKILIAKTILKMKKNIINNLKFRLIVDLH</sequence>
<evidence type="ECO:0000256" key="1">
    <source>
        <dbReference type="SAM" id="MobiDB-lite"/>
    </source>
</evidence>
<dbReference type="EMBL" id="JANTQA010000047">
    <property type="protein sequence ID" value="KAJ3433857.1"/>
    <property type="molecule type" value="Genomic_DNA"/>
</dbReference>
<name>A0AAV7YVJ4_9EUKA</name>
<feature type="compositionally biased region" description="Low complexity" evidence="1">
    <location>
        <begin position="132"/>
        <end position="143"/>
    </location>
</feature>
<gene>
    <name evidence="2" type="ORF">M0812_22826</name>
</gene>
<reference evidence="2" key="1">
    <citation type="submission" date="2022-08" db="EMBL/GenBank/DDBJ databases">
        <title>Novel sulphate-reducing endosymbionts in the free-living metamonad Anaeramoeba.</title>
        <authorList>
            <person name="Jerlstrom-Hultqvist J."/>
            <person name="Cepicka I."/>
            <person name="Gallot-Lavallee L."/>
            <person name="Salas-Leiva D."/>
            <person name="Curtis B.A."/>
            <person name="Zahonova K."/>
            <person name="Pipaliya S."/>
            <person name="Dacks J."/>
            <person name="Roger A.J."/>
        </authorList>
    </citation>
    <scope>NUCLEOTIDE SEQUENCE</scope>
    <source>
        <strain evidence="2">Busselton2</strain>
    </source>
</reference>
<dbReference type="Proteomes" id="UP001146793">
    <property type="component" value="Unassembled WGS sequence"/>
</dbReference>
<protein>
    <recommendedName>
        <fullName evidence="4">RRM domain-containing protein</fullName>
    </recommendedName>
</protein>
<proteinExistence type="predicted"/>
<evidence type="ECO:0000313" key="3">
    <source>
        <dbReference type="Proteomes" id="UP001146793"/>
    </source>
</evidence>
<dbReference type="AlphaFoldDB" id="A0AAV7YVJ4"/>
<feature type="compositionally biased region" description="Basic residues" evidence="1">
    <location>
        <begin position="144"/>
        <end position="168"/>
    </location>
</feature>
<accession>A0AAV7YVJ4</accession>
<evidence type="ECO:0008006" key="4">
    <source>
        <dbReference type="Google" id="ProtNLM"/>
    </source>
</evidence>
<feature type="region of interest" description="Disordered" evidence="1">
    <location>
        <begin position="98"/>
        <end position="168"/>
    </location>
</feature>
<organism evidence="2 3">
    <name type="scientific">Anaeramoeba flamelloides</name>
    <dbReference type="NCBI Taxonomy" id="1746091"/>
    <lineage>
        <taxon>Eukaryota</taxon>
        <taxon>Metamonada</taxon>
        <taxon>Anaeramoebidae</taxon>
        <taxon>Anaeramoeba</taxon>
    </lineage>
</organism>
<feature type="compositionally biased region" description="Low complexity" evidence="1">
    <location>
        <begin position="109"/>
        <end position="123"/>
    </location>
</feature>
<evidence type="ECO:0000313" key="2">
    <source>
        <dbReference type="EMBL" id="KAJ3433857.1"/>
    </source>
</evidence>
<comment type="caution">
    <text evidence="2">The sequence shown here is derived from an EMBL/GenBank/DDBJ whole genome shotgun (WGS) entry which is preliminary data.</text>
</comment>